<protein>
    <submittedName>
        <fullName evidence="1">Uncharacterized protein</fullName>
    </submittedName>
</protein>
<dbReference type="Proteomes" id="UP001456344">
    <property type="component" value="Chromosome"/>
</dbReference>
<evidence type="ECO:0000313" key="2">
    <source>
        <dbReference type="Proteomes" id="UP001456344"/>
    </source>
</evidence>
<organism evidence="1 2">
    <name type="scientific">Amycolatopsis coloradensis</name>
    <dbReference type="NCBI Taxonomy" id="76021"/>
    <lineage>
        <taxon>Bacteria</taxon>
        <taxon>Bacillati</taxon>
        <taxon>Actinomycetota</taxon>
        <taxon>Actinomycetes</taxon>
        <taxon>Pseudonocardiales</taxon>
        <taxon>Pseudonocardiaceae</taxon>
        <taxon>Amycolatopsis</taxon>
    </lineage>
</organism>
<name>A0ACD5BRW8_9PSEU</name>
<evidence type="ECO:0000313" key="1">
    <source>
        <dbReference type="EMBL" id="WYW20465.1"/>
    </source>
</evidence>
<dbReference type="EMBL" id="CP150484">
    <property type="protein sequence ID" value="WYW20465.1"/>
    <property type="molecule type" value="Genomic_DNA"/>
</dbReference>
<gene>
    <name evidence="1" type="ORF">LCL61_33435</name>
</gene>
<proteinExistence type="predicted"/>
<reference evidence="1" key="1">
    <citation type="submission" date="2023-10" db="EMBL/GenBank/DDBJ databases">
        <title>Whole genome sequencing of actinobacterial strain Amycolatopsis sp. (BCA-696) identifies the underlying plant growth-promoting genes.</title>
        <authorList>
            <person name="Gandham P."/>
            <person name="Vadla N."/>
            <person name="Saji A."/>
            <person name="Srinivas V."/>
            <person name="Ruperao P."/>
            <person name="Selvanayagam S."/>
            <person name="Saxena R.K."/>
            <person name="Rathore A."/>
            <person name="Gopalakrishnan S."/>
            <person name="Thakur V."/>
        </authorList>
    </citation>
    <scope>NUCLEOTIDE SEQUENCE</scope>
    <source>
        <strain evidence="1">BCA-696</strain>
    </source>
</reference>
<accession>A0ACD5BRW8</accession>
<keyword evidence="2" id="KW-1185">Reference proteome</keyword>
<sequence>MGINAYLPAIQNFVDTVTRQAQGASPPSIDRPLNDGCGGMAECGILADADRDSTEALRNFLTAAEKGVWGYVSIARQCLSTYQNASEAAVWELTKRSRPDESRVPVEGLAPTTLGPSPLAPVTPLQPGTGTLIDLMPH</sequence>